<evidence type="ECO:0000259" key="1">
    <source>
        <dbReference type="Pfam" id="PF01575"/>
    </source>
</evidence>
<dbReference type="RefSeq" id="WP_074789615.1">
    <property type="nucleotide sequence ID" value="NZ_FNZX01000005.1"/>
</dbReference>
<dbReference type="InterPro" id="IPR029069">
    <property type="entry name" value="HotDog_dom_sf"/>
</dbReference>
<dbReference type="GO" id="GO:0019171">
    <property type="term" value="F:(3R)-hydroxyacyl-[acyl-carrier-protein] dehydratase activity"/>
    <property type="evidence" value="ECO:0007669"/>
    <property type="project" value="TreeGrafter"/>
</dbReference>
<dbReference type="InterPro" id="IPR050965">
    <property type="entry name" value="UPF0336/Enoyl-CoA_hydratase"/>
</dbReference>
<dbReference type="EMBL" id="FNZX01000005">
    <property type="protein sequence ID" value="SEK43786.1"/>
    <property type="molecule type" value="Genomic_DNA"/>
</dbReference>
<dbReference type="Proteomes" id="UP000182321">
    <property type="component" value="Unassembled WGS sequence"/>
</dbReference>
<dbReference type="Gene3D" id="3.10.129.10">
    <property type="entry name" value="Hotdog Thioesterase"/>
    <property type="match status" value="1"/>
</dbReference>
<name>A0A1H7H042_9FIRM</name>
<dbReference type="InterPro" id="IPR002539">
    <property type="entry name" value="MaoC-like_dom"/>
</dbReference>
<dbReference type="PANTHER" id="PTHR43437:SF3">
    <property type="entry name" value="HYDROXYACYL-THIOESTER DEHYDRATASE TYPE 2, MITOCHONDRIAL"/>
    <property type="match status" value="1"/>
</dbReference>
<organism evidence="2 3">
    <name type="scientific">Pseudobutyrivibrio ruminis</name>
    <dbReference type="NCBI Taxonomy" id="46206"/>
    <lineage>
        <taxon>Bacteria</taxon>
        <taxon>Bacillati</taxon>
        <taxon>Bacillota</taxon>
        <taxon>Clostridia</taxon>
        <taxon>Lachnospirales</taxon>
        <taxon>Lachnospiraceae</taxon>
        <taxon>Pseudobutyrivibrio</taxon>
    </lineage>
</organism>
<protein>
    <submittedName>
        <fullName evidence="2">3-hydroxybutyryl-CoA dehydratase</fullName>
    </submittedName>
</protein>
<evidence type="ECO:0000313" key="3">
    <source>
        <dbReference type="Proteomes" id="UP000182321"/>
    </source>
</evidence>
<dbReference type="GO" id="GO:0006633">
    <property type="term" value="P:fatty acid biosynthetic process"/>
    <property type="evidence" value="ECO:0007669"/>
    <property type="project" value="TreeGrafter"/>
</dbReference>
<dbReference type="Pfam" id="PF01575">
    <property type="entry name" value="MaoC_dehydratas"/>
    <property type="match status" value="1"/>
</dbReference>
<sequence>MNNYTFDELTVGMTESFKVKITEAMLDAFKGITGDVNPLHNDEEFAKAKGHPGRVAYGMLTASFLSTLAGVYIPGERSLIQQVETKFAKPVYIGNELTVTGEITELVESVQRLELKVTITNQDGKKVLRGTMGILVV</sequence>
<evidence type="ECO:0000313" key="2">
    <source>
        <dbReference type="EMBL" id="SEK43786.1"/>
    </source>
</evidence>
<keyword evidence="3" id="KW-1185">Reference proteome</keyword>
<accession>A0A1H7H042</accession>
<dbReference type="CDD" id="cd03449">
    <property type="entry name" value="R_hydratase"/>
    <property type="match status" value="1"/>
</dbReference>
<feature type="domain" description="MaoC-like" evidence="1">
    <location>
        <begin position="18"/>
        <end position="113"/>
    </location>
</feature>
<proteinExistence type="predicted"/>
<dbReference type="AlphaFoldDB" id="A0A1H7H042"/>
<reference evidence="3" key="1">
    <citation type="submission" date="2016-10" db="EMBL/GenBank/DDBJ databases">
        <authorList>
            <person name="Varghese N."/>
        </authorList>
    </citation>
    <scope>NUCLEOTIDE SEQUENCE [LARGE SCALE GENOMIC DNA]</scope>
    <source>
        <strain evidence="3">ACV-9</strain>
    </source>
</reference>
<dbReference type="SUPFAM" id="SSF54637">
    <property type="entry name" value="Thioesterase/thiol ester dehydrase-isomerase"/>
    <property type="match status" value="1"/>
</dbReference>
<gene>
    <name evidence="2" type="ORF">SAMN02910377_00872</name>
</gene>
<dbReference type="PANTHER" id="PTHR43437">
    <property type="entry name" value="HYDROXYACYL-THIOESTER DEHYDRATASE TYPE 2, MITOCHONDRIAL-RELATED"/>
    <property type="match status" value="1"/>
</dbReference>